<gene>
    <name evidence="5" type="ORF">QO015_000965</name>
</gene>
<evidence type="ECO:0000256" key="3">
    <source>
        <dbReference type="ARBA" id="ARBA00023163"/>
    </source>
</evidence>
<keyword evidence="3" id="KW-0804">Transcription</keyword>
<dbReference type="PROSITE" id="PS50949">
    <property type="entry name" value="HTH_GNTR"/>
    <property type="match status" value="1"/>
</dbReference>
<keyword evidence="1" id="KW-0805">Transcription regulation</keyword>
<sequence>MTDAATPTPSEEAVSADAFRLLRADIVSGALQAGSRLRFVELQARYGIGTSPLREALSRLAADRLVVQEVNRGFRVPPISMADFEDIATLRITLERQAIEASTRAGDEAWEEGVVLAHHRLRRLGRQEQAPEEDAVPEEWEMRHRAFHNALIAACGSPWTLHFCAVLHDQFDRYRRLAGRDPAAQVTLAQQHEELLDAAIARDAERAGRVLAAHIDLTRKTVVERLKRLM</sequence>
<dbReference type="RefSeq" id="WP_266281099.1">
    <property type="nucleotide sequence ID" value="NZ_JAPKNF010000001.1"/>
</dbReference>
<keyword evidence="2 5" id="KW-0238">DNA-binding</keyword>
<dbReference type="SUPFAM" id="SSF46785">
    <property type="entry name" value="Winged helix' DNA-binding domain"/>
    <property type="match status" value="1"/>
</dbReference>
<dbReference type="Pfam" id="PF07729">
    <property type="entry name" value="FCD"/>
    <property type="match status" value="1"/>
</dbReference>
<evidence type="ECO:0000256" key="2">
    <source>
        <dbReference type="ARBA" id="ARBA00023125"/>
    </source>
</evidence>
<name>A0ABU0M318_9HYPH</name>
<dbReference type="InterPro" id="IPR000524">
    <property type="entry name" value="Tscrpt_reg_HTH_GntR"/>
</dbReference>
<feature type="domain" description="HTH gntR-type" evidence="4">
    <location>
        <begin position="12"/>
        <end position="79"/>
    </location>
</feature>
<evidence type="ECO:0000259" key="4">
    <source>
        <dbReference type="PROSITE" id="PS50949"/>
    </source>
</evidence>
<dbReference type="PANTHER" id="PTHR43537">
    <property type="entry name" value="TRANSCRIPTIONAL REGULATOR, GNTR FAMILY"/>
    <property type="match status" value="1"/>
</dbReference>
<accession>A0ABU0M318</accession>
<dbReference type="Proteomes" id="UP001223743">
    <property type="component" value="Unassembled WGS sequence"/>
</dbReference>
<keyword evidence="6" id="KW-1185">Reference proteome</keyword>
<dbReference type="EMBL" id="JAUSWJ010000001">
    <property type="protein sequence ID" value="MDQ0515352.1"/>
    <property type="molecule type" value="Genomic_DNA"/>
</dbReference>
<dbReference type="SMART" id="SM00895">
    <property type="entry name" value="FCD"/>
    <property type="match status" value="1"/>
</dbReference>
<dbReference type="Gene3D" id="1.10.10.10">
    <property type="entry name" value="Winged helix-like DNA-binding domain superfamily/Winged helix DNA-binding domain"/>
    <property type="match status" value="1"/>
</dbReference>
<dbReference type="GO" id="GO:0003677">
    <property type="term" value="F:DNA binding"/>
    <property type="evidence" value="ECO:0007669"/>
    <property type="project" value="UniProtKB-KW"/>
</dbReference>
<evidence type="ECO:0000256" key="1">
    <source>
        <dbReference type="ARBA" id="ARBA00023015"/>
    </source>
</evidence>
<dbReference type="Gene3D" id="1.20.120.530">
    <property type="entry name" value="GntR ligand-binding domain-like"/>
    <property type="match status" value="1"/>
</dbReference>
<comment type="caution">
    <text evidence="5">The sequence shown here is derived from an EMBL/GenBank/DDBJ whole genome shotgun (WGS) entry which is preliminary data.</text>
</comment>
<evidence type="ECO:0000313" key="5">
    <source>
        <dbReference type="EMBL" id="MDQ0515352.1"/>
    </source>
</evidence>
<evidence type="ECO:0000313" key="6">
    <source>
        <dbReference type="Proteomes" id="UP001223743"/>
    </source>
</evidence>
<organism evidence="5 6">
    <name type="scientific">Kaistia geumhonensis</name>
    <dbReference type="NCBI Taxonomy" id="410839"/>
    <lineage>
        <taxon>Bacteria</taxon>
        <taxon>Pseudomonadati</taxon>
        <taxon>Pseudomonadota</taxon>
        <taxon>Alphaproteobacteria</taxon>
        <taxon>Hyphomicrobiales</taxon>
        <taxon>Kaistiaceae</taxon>
        <taxon>Kaistia</taxon>
    </lineage>
</organism>
<dbReference type="PANTHER" id="PTHR43537:SF20">
    <property type="entry name" value="HTH-TYPE TRANSCRIPTIONAL REPRESSOR GLAR"/>
    <property type="match status" value="1"/>
</dbReference>
<dbReference type="SMART" id="SM00345">
    <property type="entry name" value="HTH_GNTR"/>
    <property type="match status" value="1"/>
</dbReference>
<dbReference type="Pfam" id="PF00392">
    <property type="entry name" value="GntR"/>
    <property type="match status" value="1"/>
</dbReference>
<protein>
    <submittedName>
        <fullName evidence="5">DNA-binding GntR family transcriptional regulator</fullName>
    </submittedName>
</protein>
<dbReference type="InterPro" id="IPR008920">
    <property type="entry name" value="TF_FadR/GntR_C"/>
</dbReference>
<proteinExistence type="predicted"/>
<dbReference type="SUPFAM" id="SSF48008">
    <property type="entry name" value="GntR ligand-binding domain-like"/>
    <property type="match status" value="1"/>
</dbReference>
<dbReference type="InterPro" id="IPR036388">
    <property type="entry name" value="WH-like_DNA-bd_sf"/>
</dbReference>
<reference evidence="5 6" key="1">
    <citation type="submission" date="2023-07" db="EMBL/GenBank/DDBJ databases">
        <title>Genomic Encyclopedia of Type Strains, Phase IV (KMG-IV): sequencing the most valuable type-strain genomes for metagenomic binning, comparative biology and taxonomic classification.</title>
        <authorList>
            <person name="Goeker M."/>
        </authorList>
    </citation>
    <scope>NUCLEOTIDE SEQUENCE [LARGE SCALE GENOMIC DNA]</scope>
    <source>
        <strain evidence="5 6">B1-1</strain>
    </source>
</reference>
<dbReference type="InterPro" id="IPR036390">
    <property type="entry name" value="WH_DNA-bd_sf"/>
</dbReference>
<dbReference type="InterPro" id="IPR011711">
    <property type="entry name" value="GntR_C"/>
</dbReference>